<reference evidence="10 11" key="1">
    <citation type="journal article" date="2016" name="DNA Res.">
        <title>The draft genome of MD-2 pineapple using hybrid error correction of long reads.</title>
        <authorList>
            <person name="Redwan R.M."/>
            <person name="Saidin A."/>
            <person name="Kumar S.V."/>
        </authorList>
    </citation>
    <scope>NUCLEOTIDE SEQUENCE [LARGE SCALE GENOMIC DNA]</scope>
    <source>
        <strain evidence="11">cv. MD2</strain>
        <tissue evidence="10">Leaf</tissue>
    </source>
</reference>
<protein>
    <recommendedName>
        <fullName evidence="8">CASP-like protein</fullName>
    </recommendedName>
</protein>
<feature type="transmembrane region" description="Helical" evidence="8">
    <location>
        <begin position="128"/>
        <end position="152"/>
    </location>
</feature>
<dbReference type="Proteomes" id="UP000515123">
    <property type="component" value="Linkage group 13"/>
</dbReference>
<dbReference type="Pfam" id="PF04535">
    <property type="entry name" value="CASP_dom"/>
    <property type="match status" value="1"/>
</dbReference>
<feature type="domain" description="Casparian strip membrane protein" evidence="9">
    <location>
        <begin position="7"/>
        <end position="138"/>
    </location>
</feature>
<dbReference type="GO" id="GO:0005886">
    <property type="term" value="C:plasma membrane"/>
    <property type="evidence" value="ECO:0007669"/>
    <property type="project" value="UniProtKB-SubCell"/>
</dbReference>
<name>A0A199VLV7_ANACO</name>
<evidence type="ECO:0000259" key="9">
    <source>
        <dbReference type="Pfam" id="PF04535"/>
    </source>
</evidence>
<dbReference type="InterPro" id="IPR006702">
    <property type="entry name" value="CASP_dom"/>
</dbReference>
<comment type="similarity">
    <text evidence="2 8">Belongs to the Casparian strip membrane proteins (CASP) family.</text>
</comment>
<dbReference type="AlphaFoldDB" id="A0A199VLV7"/>
<dbReference type="Proteomes" id="UP000092600">
    <property type="component" value="Unassembled WGS sequence"/>
</dbReference>
<evidence type="ECO:0000256" key="3">
    <source>
        <dbReference type="ARBA" id="ARBA00011489"/>
    </source>
</evidence>
<keyword evidence="12" id="KW-1185">Reference proteome</keyword>
<dbReference type="OrthoDB" id="754299at2759"/>
<evidence type="ECO:0000256" key="1">
    <source>
        <dbReference type="ARBA" id="ARBA00004651"/>
    </source>
</evidence>
<feature type="transmembrane region" description="Helical" evidence="8">
    <location>
        <begin position="42"/>
        <end position="68"/>
    </location>
</feature>
<dbReference type="EMBL" id="LSRQ01001355">
    <property type="protein sequence ID" value="OAY78162.1"/>
    <property type="molecule type" value="Genomic_DNA"/>
</dbReference>
<evidence type="ECO:0000313" key="12">
    <source>
        <dbReference type="Proteomes" id="UP000515123"/>
    </source>
</evidence>
<dbReference type="PANTHER" id="PTHR32021:SF0">
    <property type="entry name" value="CASP-LIKE PROTEIN 5B2"/>
    <property type="match status" value="1"/>
</dbReference>
<keyword evidence="7 8" id="KW-0472">Membrane</keyword>
<evidence type="ECO:0000256" key="2">
    <source>
        <dbReference type="ARBA" id="ARBA00007651"/>
    </source>
</evidence>
<feature type="transmembrane region" description="Helical" evidence="8">
    <location>
        <begin position="88"/>
        <end position="108"/>
    </location>
</feature>
<dbReference type="GeneID" id="109719222"/>
<accession>A0A199VLV7</accession>
<dbReference type="InterPro" id="IPR045009">
    <property type="entry name" value="CASPL-5"/>
</dbReference>
<keyword evidence="4 8" id="KW-1003">Cell membrane</keyword>
<dbReference type="RefSeq" id="XP_020101360.1">
    <property type="nucleotide sequence ID" value="XM_020245771.1"/>
</dbReference>
<proteinExistence type="inferred from homology"/>
<sequence>MKDVVGSPGTWSSLILRFGQCAFAGASIGVMASALGFSSYTAFCYLIASMGLQALWSFGLACLDVYSLKTKRDLHNPVLVSLFVVGDWVTAVLSFAAACSSAGVIVLFERDVHFCRMYPQFPCSRYELSIVLAFITWSFIGTSSLVMFSLLASL</sequence>
<evidence type="ECO:0000313" key="10">
    <source>
        <dbReference type="EMBL" id="OAY78162.1"/>
    </source>
</evidence>
<evidence type="ECO:0000256" key="4">
    <source>
        <dbReference type="ARBA" id="ARBA00022475"/>
    </source>
</evidence>
<reference evidence="13" key="2">
    <citation type="submission" date="2025-04" db="UniProtKB">
        <authorList>
            <consortium name="RefSeq"/>
        </authorList>
    </citation>
    <scope>IDENTIFICATION</scope>
    <source>
        <tissue evidence="13">Leaf</tissue>
    </source>
</reference>
<evidence type="ECO:0000313" key="13">
    <source>
        <dbReference type="RefSeq" id="XP_020101360.1"/>
    </source>
</evidence>
<comment type="subcellular location">
    <subcellularLocation>
        <location evidence="1 8">Cell membrane</location>
        <topology evidence="1 8">Multi-pass membrane protein</topology>
    </subcellularLocation>
</comment>
<organism evidence="10 11">
    <name type="scientific">Ananas comosus</name>
    <name type="common">Pineapple</name>
    <name type="synonym">Ananas ananas</name>
    <dbReference type="NCBI Taxonomy" id="4615"/>
    <lineage>
        <taxon>Eukaryota</taxon>
        <taxon>Viridiplantae</taxon>
        <taxon>Streptophyta</taxon>
        <taxon>Embryophyta</taxon>
        <taxon>Tracheophyta</taxon>
        <taxon>Spermatophyta</taxon>
        <taxon>Magnoliopsida</taxon>
        <taxon>Liliopsida</taxon>
        <taxon>Poales</taxon>
        <taxon>Bromeliaceae</taxon>
        <taxon>Bromelioideae</taxon>
        <taxon>Ananas</taxon>
    </lineage>
</organism>
<evidence type="ECO:0000313" key="11">
    <source>
        <dbReference type="Proteomes" id="UP000092600"/>
    </source>
</evidence>
<evidence type="ECO:0000256" key="8">
    <source>
        <dbReference type="RuleBase" id="RU361233"/>
    </source>
</evidence>
<dbReference type="PANTHER" id="PTHR32021">
    <property type="entry name" value="CASP-LIKE PROTEIN 5B3"/>
    <property type="match status" value="1"/>
</dbReference>
<dbReference type="STRING" id="4615.A0A199VLV7"/>
<evidence type="ECO:0000256" key="7">
    <source>
        <dbReference type="ARBA" id="ARBA00023136"/>
    </source>
</evidence>
<keyword evidence="6 8" id="KW-1133">Transmembrane helix</keyword>
<feature type="transmembrane region" description="Helical" evidence="8">
    <location>
        <begin position="14"/>
        <end position="35"/>
    </location>
</feature>
<comment type="subunit">
    <text evidence="3 8">Homodimer and heterodimers.</text>
</comment>
<evidence type="ECO:0000256" key="5">
    <source>
        <dbReference type="ARBA" id="ARBA00022692"/>
    </source>
</evidence>
<dbReference type="Gramene" id="Aco014158.1.mrna1">
    <property type="protein sequence ID" value="Aco014158.1.mrna1"/>
    <property type="gene ID" value="Aco014158.1.path1"/>
</dbReference>
<keyword evidence="5 8" id="KW-0812">Transmembrane</keyword>
<evidence type="ECO:0000256" key="6">
    <source>
        <dbReference type="ARBA" id="ARBA00022989"/>
    </source>
</evidence>
<gene>
    <name evidence="13" type="primary">LOC109719222</name>
    <name evidence="10" type="ORF">ACMD2_11038</name>
</gene>